<proteinExistence type="predicted"/>
<name>A0A225CN36_9MICO</name>
<organism evidence="1 2">
    <name type="scientific">Clavibacter tessellarius</name>
    <dbReference type="NCBI Taxonomy" id="31965"/>
    <lineage>
        <taxon>Bacteria</taxon>
        <taxon>Bacillati</taxon>
        <taxon>Actinomycetota</taxon>
        <taxon>Actinomycetes</taxon>
        <taxon>Micrococcales</taxon>
        <taxon>Microbacteriaceae</taxon>
        <taxon>Clavibacter</taxon>
    </lineage>
</organism>
<comment type="caution">
    <text evidence="1">The sequence shown here is derived from an EMBL/GenBank/DDBJ whole genome shotgun (WGS) entry which is preliminary data.</text>
</comment>
<reference evidence="1" key="1">
    <citation type="submission" date="2017-08" db="EMBL/GenBank/DDBJ databases">
        <title>Genomes of multiple Clavibacter strains from different subspecies.</title>
        <authorList>
            <person name="Yuan X.-K."/>
            <person name="Li X.-S."/>
            <person name="Nie J."/>
            <person name="De Boer S.H."/>
        </authorList>
    </citation>
    <scope>NUCLEOTIDE SEQUENCE [LARGE SCALE GENOMIC DNA]</scope>
    <source>
        <strain evidence="1">ATCC 33566</strain>
    </source>
</reference>
<accession>A0A225CN36</accession>
<dbReference type="EMBL" id="MZMQ01000001">
    <property type="protein sequence ID" value="OQJ63796.1"/>
    <property type="molecule type" value="Genomic_DNA"/>
</dbReference>
<evidence type="ECO:0000313" key="1">
    <source>
        <dbReference type="EMBL" id="OQJ63796.1"/>
    </source>
</evidence>
<evidence type="ECO:0000313" key="2">
    <source>
        <dbReference type="Proteomes" id="UP000215316"/>
    </source>
</evidence>
<keyword evidence="2" id="KW-1185">Reference proteome</keyword>
<sequence>MSAAPATGTPPVVAPAVVAPAATPAPQVPLLAMRGSADAAACEGDACLVPGMVADPAAAGSGAAADADPAADLARVRDAIDSGRAI</sequence>
<gene>
    <name evidence="1" type="ORF">B5P24_12745</name>
</gene>
<dbReference type="RefSeq" id="WP_094130213.1">
    <property type="nucleotide sequence ID" value="NZ_CP040788.1"/>
</dbReference>
<dbReference type="AlphaFoldDB" id="A0A225CN36"/>
<dbReference type="Proteomes" id="UP000215316">
    <property type="component" value="Unassembled WGS sequence"/>
</dbReference>
<protein>
    <submittedName>
        <fullName evidence="1">Uncharacterized protein</fullName>
    </submittedName>
</protein>